<dbReference type="Proteomes" id="UP000036681">
    <property type="component" value="Unplaced"/>
</dbReference>
<dbReference type="WBParaSite" id="ALUE_0000246001-mRNA-1">
    <property type="protein sequence ID" value="ALUE_0000246001-mRNA-1"/>
    <property type="gene ID" value="ALUE_0000246001"/>
</dbReference>
<proteinExistence type="predicted"/>
<name>A0A0M3HLR5_ASCLU</name>
<evidence type="ECO:0000313" key="2">
    <source>
        <dbReference type="WBParaSite" id="ALUE_0000246001-mRNA-1"/>
    </source>
</evidence>
<evidence type="ECO:0000313" key="1">
    <source>
        <dbReference type="Proteomes" id="UP000036681"/>
    </source>
</evidence>
<protein>
    <submittedName>
        <fullName evidence="2">Transcriptional regulator</fullName>
    </submittedName>
</protein>
<dbReference type="AlphaFoldDB" id="A0A0M3HLR5"/>
<sequence>MIGQPNLDFREMRKRLAGSRKIRAGDGQKALHTKLVAERGEDAVSLWVV</sequence>
<keyword evidence="1" id="KW-1185">Reference proteome</keyword>
<reference evidence="2" key="1">
    <citation type="submission" date="2017-02" db="UniProtKB">
        <authorList>
            <consortium name="WormBaseParasite"/>
        </authorList>
    </citation>
    <scope>IDENTIFICATION</scope>
</reference>
<accession>A0A0M3HLR5</accession>
<organism evidence="1 2">
    <name type="scientific">Ascaris lumbricoides</name>
    <name type="common">Giant roundworm</name>
    <dbReference type="NCBI Taxonomy" id="6252"/>
    <lineage>
        <taxon>Eukaryota</taxon>
        <taxon>Metazoa</taxon>
        <taxon>Ecdysozoa</taxon>
        <taxon>Nematoda</taxon>
        <taxon>Chromadorea</taxon>
        <taxon>Rhabditida</taxon>
        <taxon>Spirurina</taxon>
        <taxon>Ascaridomorpha</taxon>
        <taxon>Ascaridoidea</taxon>
        <taxon>Ascarididae</taxon>
        <taxon>Ascaris</taxon>
    </lineage>
</organism>